<dbReference type="GO" id="GO:0005737">
    <property type="term" value="C:cytoplasm"/>
    <property type="evidence" value="ECO:0007669"/>
    <property type="project" value="InterPro"/>
</dbReference>
<evidence type="ECO:0000256" key="1">
    <source>
        <dbReference type="ARBA" id="ARBA00000815"/>
    </source>
</evidence>
<protein>
    <recommendedName>
        <fullName evidence="3">5'-nucleotidase</fullName>
        <ecNumber evidence="3">3.1.3.5</ecNumber>
    </recommendedName>
</protein>
<evidence type="ECO:0000256" key="7">
    <source>
        <dbReference type="ARBA" id="ARBA00022842"/>
    </source>
</evidence>
<dbReference type="EMBL" id="DAKRPA010000084">
    <property type="protein sequence ID" value="DAZ99382.1"/>
    <property type="molecule type" value="Genomic_DNA"/>
</dbReference>
<dbReference type="Pfam" id="PF05822">
    <property type="entry name" value="UMPH-1"/>
    <property type="match status" value="1"/>
</dbReference>
<dbReference type="GO" id="GO:0000287">
    <property type="term" value="F:magnesium ion binding"/>
    <property type="evidence" value="ECO:0007669"/>
    <property type="project" value="InterPro"/>
</dbReference>
<dbReference type="PANTHER" id="PTHR13045:SF0">
    <property type="entry name" value="7-METHYLGUANOSINE PHOSPHATE-SPECIFIC 5'-NUCLEOTIDASE"/>
    <property type="match status" value="1"/>
</dbReference>
<proteinExistence type="inferred from homology"/>
<accession>A0AAV2YWD4</accession>
<evidence type="ECO:0000313" key="10">
    <source>
        <dbReference type="Proteomes" id="UP001146120"/>
    </source>
</evidence>
<dbReference type="Gene3D" id="3.40.50.1000">
    <property type="entry name" value="HAD superfamily/HAD-like"/>
    <property type="match status" value="1"/>
</dbReference>
<evidence type="ECO:0000256" key="2">
    <source>
        <dbReference type="ARBA" id="ARBA00008389"/>
    </source>
</evidence>
<dbReference type="InterPro" id="IPR023214">
    <property type="entry name" value="HAD_sf"/>
</dbReference>
<sequence length="288" mass="32563">CTRPLRVIESDHVCQDAFARKWKKFTTDGIDKLLVITDFDYTLTPFTNPDGQRGSSSHGVLTHCSVMDPSVPALGRELFLHYYPIEQSATLTNEEKLPFLMTREMIRQAVEENGVHFRSGFHEIFRVLADANVPTLLFSAGLYDVIHEILDQEYAKTTHSKPPSNVHVVGNMMQFDENGKCVGFDGKLIHSLNKNASVLLDTPFWHHCQMERRHNILLLGDSLGDANMAKGLDYTEDEIIRIGVLNSYVPERLQDYLDTFDVVLTNDASLHAVELLLHQVQMVPPASK</sequence>
<keyword evidence="6" id="KW-0378">Hydrolase</keyword>
<dbReference type="GO" id="GO:0008253">
    <property type="term" value="F:5'-nucleotidase activity"/>
    <property type="evidence" value="ECO:0007669"/>
    <property type="project" value="UniProtKB-EC"/>
</dbReference>
<dbReference type="SFLD" id="SFLDS00003">
    <property type="entry name" value="Haloacid_Dehalogenase"/>
    <property type="match status" value="1"/>
</dbReference>
<evidence type="ECO:0000256" key="5">
    <source>
        <dbReference type="ARBA" id="ARBA00022741"/>
    </source>
</evidence>
<dbReference type="Gene3D" id="1.10.150.340">
    <property type="entry name" value="Pyrimidine 5'-nucleotidase (UMPH-1), N-terminal domain"/>
    <property type="match status" value="1"/>
</dbReference>
<comment type="caution">
    <text evidence="9">The sequence shown here is derived from an EMBL/GenBank/DDBJ whole genome shotgun (WGS) entry which is preliminary data.</text>
</comment>
<keyword evidence="10" id="KW-1185">Reference proteome</keyword>
<keyword evidence="5" id="KW-0547">Nucleotide-binding</keyword>
<keyword evidence="8" id="KW-0546">Nucleotide metabolism</keyword>
<feature type="non-terminal residue" evidence="9">
    <location>
        <position position="1"/>
    </location>
</feature>
<reference evidence="9" key="2">
    <citation type="journal article" date="2023" name="Microbiol Resour">
        <title>Decontamination and Annotation of the Draft Genome Sequence of the Oomycete Lagenidium giganteum ARSEF 373.</title>
        <authorList>
            <person name="Morgan W.R."/>
            <person name="Tartar A."/>
        </authorList>
    </citation>
    <scope>NUCLEOTIDE SEQUENCE</scope>
    <source>
        <strain evidence="9">ARSEF 373</strain>
    </source>
</reference>
<evidence type="ECO:0000256" key="8">
    <source>
        <dbReference type="ARBA" id="ARBA00023080"/>
    </source>
</evidence>
<dbReference type="AlphaFoldDB" id="A0AAV2YWD4"/>
<dbReference type="GO" id="GO:0009117">
    <property type="term" value="P:nucleotide metabolic process"/>
    <property type="evidence" value="ECO:0007669"/>
    <property type="project" value="UniProtKB-KW"/>
</dbReference>
<dbReference type="EC" id="3.1.3.5" evidence="3"/>
<name>A0AAV2YWD4_9STRA</name>
<dbReference type="InterPro" id="IPR036412">
    <property type="entry name" value="HAD-like_sf"/>
</dbReference>
<dbReference type="SUPFAM" id="SSF56784">
    <property type="entry name" value="HAD-like"/>
    <property type="match status" value="1"/>
</dbReference>
<dbReference type="InterPro" id="IPR006434">
    <property type="entry name" value="Pyrimidine_nucleotidase_eu"/>
</dbReference>
<dbReference type="PANTHER" id="PTHR13045">
    <property type="entry name" value="5'-NUCLEOTIDASE"/>
    <property type="match status" value="1"/>
</dbReference>
<comment type="catalytic activity">
    <reaction evidence="1">
        <text>a ribonucleoside 5'-phosphate + H2O = a ribonucleoside + phosphate</text>
        <dbReference type="Rhea" id="RHEA:12484"/>
        <dbReference type="ChEBI" id="CHEBI:15377"/>
        <dbReference type="ChEBI" id="CHEBI:18254"/>
        <dbReference type="ChEBI" id="CHEBI:43474"/>
        <dbReference type="ChEBI" id="CHEBI:58043"/>
        <dbReference type="EC" id="3.1.3.5"/>
    </reaction>
</comment>
<organism evidence="9 10">
    <name type="scientific">Lagenidium giganteum</name>
    <dbReference type="NCBI Taxonomy" id="4803"/>
    <lineage>
        <taxon>Eukaryota</taxon>
        <taxon>Sar</taxon>
        <taxon>Stramenopiles</taxon>
        <taxon>Oomycota</taxon>
        <taxon>Peronosporomycetes</taxon>
        <taxon>Pythiales</taxon>
        <taxon>Pythiaceae</taxon>
    </lineage>
</organism>
<evidence type="ECO:0000256" key="6">
    <source>
        <dbReference type="ARBA" id="ARBA00022801"/>
    </source>
</evidence>
<dbReference type="Proteomes" id="UP001146120">
    <property type="component" value="Unassembled WGS sequence"/>
</dbReference>
<evidence type="ECO:0000256" key="4">
    <source>
        <dbReference type="ARBA" id="ARBA00022723"/>
    </source>
</evidence>
<dbReference type="GO" id="GO:0000166">
    <property type="term" value="F:nucleotide binding"/>
    <property type="evidence" value="ECO:0007669"/>
    <property type="project" value="UniProtKB-KW"/>
</dbReference>
<gene>
    <name evidence="9" type="ORF">N0F65_005284</name>
</gene>
<comment type="similarity">
    <text evidence="2">Belongs to the pyrimidine 5'-nucleotidase family.</text>
</comment>
<dbReference type="SFLD" id="SFLDG01128">
    <property type="entry name" value="C1.4:_5'-Nucleotidase_Like"/>
    <property type="match status" value="1"/>
</dbReference>
<keyword evidence="7" id="KW-0460">Magnesium</keyword>
<evidence type="ECO:0000256" key="3">
    <source>
        <dbReference type="ARBA" id="ARBA00012643"/>
    </source>
</evidence>
<keyword evidence="4" id="KW-0479">Metal-binding</keyword>
<evidence type="ECO:0000313" key="9">
    <source>
        <dbReference type="EMBL" id="DAZ99382.1"/>
    </source>
</evidence>
<reference evidence="9" key="1">
    <citation type="submission" date="2022-11" db="EMBL/GenBank/DDBJ databases">
        <authorList>
            <person name="Morgan W.R."/>
            <person name="Tartar A."/>
        </authorList>
    </citation>
    <scope>NUCLEOTIDE SEQUENCE</scope>
    <source>
        <strain evidence="9">ARSEF 373</strain>
    </source>
</reference>